<name>A0A4P6L4Z9_9BURK</name>
<dbReference type="PANTHER" id="PTHR11908">
    <property type="entry name" value="XANTHINE DEHYDROGENASE"/>
    <property type="match status" value="1"/>
</dbReference>
<dbReference type="Pfam" id="PF20256">
    <property type="entry name" value="MoCoBD_2"/>
    <property type="match status" value="1"/>
</dbReference>
<dbReference type="KEGG" id="plue:EWM63_25860"/>
<protein>
    <submittedName>
        <fullName evidence="4">Xanthine dehydrogenase family protein molybdopterin-binding subunit</fullName>
    </submittedName>
</protein>
<evidence type="ECO:0000313" key="5">
    <source>
        <dbReference type="Proteomes" id="UP000290637"/>
    </source>
</evidence>
<dbReference type="InterPro" id="IPR036856">
    <property type="entry name" value="Ald_Oxase/Xan_DH_a/b_sf"/>
</dbReference>
<dbReference type="GO" id="GO:0016491">
    <property type="term" value="F:oxidoreductase activity"/>
    <property type="evidence" value="ECO:0007669"/>
    <property type="project" value="UniProtKB-KW"/>
</dbReference>
<accession>A0A4P6L4Z9</accession>
<dbReference type="InterPro" id="IPR037165">
    <property type="entry name" value="AldOxase/xan_DH_Mopterin-bd_sf"/>
</dbReference>
<dbReference type="SUPFAM" id="SSF56003">
    <property type="entry name" value="Molybdenum cofactor-binding domain"/>
    <property type="match status" value="1"/>
</dbReference>
<evidence type="ECO:0000256" key="1">
    <source>
        <dbReference type="ARBA" id="ARBA00022505"/>
    </source>
</evidence>
<evidence type="ECO:0000259" key="3">
    <source>
        <dbReference type="SMART" id="SM01008"/>
    </source>
</evidence>
<keyword evidence="1" id="KW-0500">Molybdenum</keyword>
<dbReference type="InterPro" id="IPR016208">
    <property type="entry name" value="Ald_Oxase/xanthine_DH-like"/>
</dbReference>
<dbReference type="Gene3D" id="3.90.1170.50">
    <property type="entry name" value="Aldehyde oxidase/xanthine dehydrogenase, a/b hammerhead"/>
    <property type="match status" value="1"/>
</dbReference>
<dbReference type="RefSeq" id="WP_130189097.1">
    <property type="nucleotide sequence ID" value="NZ_CP035913.1"/>
</dbReference>
<dbReference type="OrthoDB" id="221297at2"/>
<dbReference type="AlphaFoldDB" id="A0A4P6L4Z9"/>
<gene>
    <name evidence="4" type="ORF">EWM63_25860</name>
</gene>
<sequence length="779" mass="82883">MSILQKAAKAVMQKAVELAPDAFIPGGIPDPLILERHALIGAPVPRVDGAVKVRGAAPFAAEFALDGMVYAALVHSTIPRGRIAALDTAAAEAAPGVVLVMTHKNAPRMKPVPMIFTQPKAAHGDSLPVFQDDAVYWNGQPVAVVLAETQEQADHATSLVRVTYHAEPAITSLAAARAQGLEPTAFMGEPQNVEIGDAEAALAASPYQVDTVYRTPLLNHNAIELHAVTVAWHDGALRIHDAAQAVAHTAWSLAQAFGLDEKQVHVTSPFVGGGFGGKLLWQHQVLAAAASRLAGRPVRLALSREGVYRVVGGRTLTEQRVAIGADHDGRFTALIHAGMVAMSPHNNMPEPFIMPAKSLYAAGSFRLDVQAVRMDMLANTFMRAPGESVGSFALECAIDELAGRMDIDPVELRRRNEPDRDPTTGAPFSSRHLVEAYRMGAERFGWDARHAKPRMRREGEWFVGMGCATATYPYYRMAGGAARITLARDASGRIRAHVEVAAHEMGMGTATVQAQLVAARLGVPLEDVTVSYGDSAFPGTILAGGSQQTAAIGSAVIAALRGLFTDLLRLGGHGTPLDGLHFDEVRGHFQDNASGLCKAGDPARRASYAELLERAGHDALQVEGQAPPPLESRHWSMHSTGAIFCEARVNAVTGEARVTRLLGSFDCGRILNAKTAASQFRGGMIMGLGMALMEETLFDQRNGRVMNPSLWDYHVPAHLDVPPIDVMWTDIADPHAPAGARGIGEIGITGTAAAVVNAIHNACGTRVRDLPATLDKLLG</sequence>
<reference evidence="4 5" key="1">
    <citation type="submission" date="2019-02" db="EMBL/GenBank/DDBJ databases">
        <title>Draft Genome Sequences of Six Type Strains of the Genus Massilia.</title>
        <authorList>
            <person name="Miess H."/>
            <person name="Frediansyhah A."/>
            <person name="Gross H."/>
        </authorList>
    </citation>
    <scope>NUCLEOTIDE SEQUENCE [LARGE SCALE GENOMIC DNA]</scope>
    <source>
        <strain evidence="4 5">DSM 17473</strain>
    </source>
</reference>
<dbReference type="InterPro" id="IPR046867">
    <property type="entry name" value="AldOxase/xan_DH_MoCoBD2"/>
</dbReference>
<keyword evidence="5" id="KW-1185">Reference proteome</keyword>
<dbReference type="InterPro" id="IPR008274">
    <property type="entry name" value="AldOxase/xan_DH_MoCoBD1"/>
</dbReference>
<dbReference type="Pfam" id="PF02738">
    <property type="entry name" value="MoCoBD_1"/>
    <property type="match status" value="1"/>
</dbReference>
<organism evidence="4 5">
    <name type="scientific">Pseudoduganella lutea</name>
    <dbReference type="NCBI Taxonomy" id="321985"/>
    <lineage>
        <taxon>Bacteria</taxon>
        <taxon>Pseudomonadati</taxon>
        <taxon>Pseudomonadota</taxon>
        <taxon>Betaproteobacteria</taxon>
        <taxon>Burkholderiales</taxon>
        <taxon>Oxalobacteraceae</taxon>
        <taxon>Telluria group</taxon>
        <taxon>Pseudoduganella</taxon>
    </lineage>
</organism>
<dbReference type="PANTHER" id="PTHR11908:SF132">
    <property type="entry name" value="ALDEHYDE OXIDASE 1-RELATED"/>
    <property type="match status" value="1"/>
</dbReference>
<feature type="domain" description="Aldehyde oxidase/xanthine dehydrogenase a/b hammerhead" evidence="3">
    <location>
        <begin position="54"/>
        <end position="168"/>
    </location>
</feature>
<evidence type="ECO:0000313" key="4">
    <source>
        <dbReference type="EMBL" id="QBE65988.1"/>
    </source>
</evidence>
<proteinExistence type="predicted"/>
<dbReference type="SUPFAM" id="SSF54665">
    <property type="entry name" value="CO dehydrogenase molybdoprotein N-domain-like"/>
    <property type="match status" value="1"/>
</dbReference>
<evidence type="ECO:0000256" key="2">
    <source>
        <dbReference type="ARBA" id="ARBA00023002"/>
    </source>
</evidence>
<dbReference type="EMBL" id="CP035913">
    <property type="protein sequence ID" value="QBE65988.1"/>
    <property type="molecule type" value="Genomic_DNA"/>
</dbReference>
<dbReference type="Gene3D" id="3.30.365.10">
    <property type="entry name" value="Aldehyde oxidase/xanthine dehydrogenase, molybdopterin binding domain"/>
    <property type="match status" value="4"/>
</dbReference>
<dbReference type="GO" id="GO:0005506">
    <property type="term" value="F:iron ion binding"/>
    <property type="evidence" value="ECO:0007669"/>
    <property type="project" value="InterPro"/>
</dbReference>
<dbReference type="Pfam" id="PF01315">
    <property type="entry name" value="Ald_Xan_dh_C"/>
    <property type="match status" value="1"/>
</dbReference>
<dbReference type="SMART" id="SM01008">
    <property type="entry name" value="Ald_Xan_dh_C"/>
    <property type="match status" value="1"/>
</dbReference>
<dbReference type="InterPro" id="IPR000674">
    <property type="entry name" value="Ald_Oxase/Xan_DH_a/b"/>
</dbReference>
<dbReference type="Proteomes" id="UP000290637">
    <property type="component" value="Chromosome"/>
</dbReference>
<keyword evidence="2" id="KW-0560">Oxidoreductase</keyword>